<keyword evidence="2" id="KW-1185">Reference proteome</keyword>
<name>A0A1G6YED9_PEPNI</name>
<dbReference type="Proteomes" id="UP000198995">
    <property type="component" value="Unassembled WGS sequence"/>
</dbReference>
<protein>
    <submittedName>
        <fullName evidence="1">Uncharacterized protein</fullName>
    </submittedName>
</protein>
<proteinExistence type="predicted"/>
<evidence type="ECO:0000313" key="2">
    <source>
        <dbReference type="Proteomes" id="UP000198995"/>
    </source>
</evidence>
<gene>
    <name evidence="1" type="ORF">SAMN04489866_10933</name>
</gene>
<evidence type="ECO:0000313" key="1">
    <source>
        <dbReference type="EMBL" id="SDD87926.1"/>
    </source>
</evidence>
<dbReference type="AlphaFoldDB" id="A0A1G6YED9"/>
<organism evidence="1 2">
    <name type="scientific">Peptococcus niger</name>
    <dbReference type="NCBI Taxonomy" id="2741"/>
    <lineage>
        <taxon>Bacteria</taxon>
        <taxon>Bacillati</taxon>
        <taxon>Bacillota</taxon>
        <taxon>Clostridia</taxon>
        <taxon>Eubacteriales</taxon>
        <taxon>Peptococcaceae</taxon>
        <taxon>Peptococcus</taxon>
    </lineage>
</organism>
<dbReference type="EMBL" id="FNAF01000009">
    <property type="protein sequence ID" value="SDD87926.1"/>
    <property type="molecule type" value="Genomic_DNA"/>
</dbReference>
<sequence>MLEVLASLGFPIIAGVITHLICKWLDKEESK</sequence>
<accession>A0A1G6YED9</accession>
<reference evidence="1 2" key="1">
    <citation type="submission" date="2016-10" db="EMBL/GenBank/DDBJ databases">
        <authorList>
            <person name="de Groot N.N."/>
        </authorList>
    </citation>
    <scope>NUCLEOTIDE SEQUENCE [LARGE SCALE GENOMIC DNA]</scope>
    <source>
        <strain evidence="1 2">DSM 20475</strain>
    </source>
</reference>